<organism evidence="2 3">
    <name type="scientific">Limnospira platensis NIES-46</name>
    <dbReference type="NCBI Taxonomy" id="1236695"/>
    <lineage>
        <taxon>Bacteria</taxon>
        <taxon>Bacillati</taxon>
        <taxon>Cyanobacteriota</taxon>
        <taxon>Cyanophyceae</taxon>
        <taxon>Oscillatoriophycideae</taxon>
        <taxon>Oscillatoriales</taxon>
        <taxon>Sirenicapillariaceae</taxon>
        <taxon>Limnospira</taxon>
    </lineage>
</organism>
<dbReference type="EMBL" id="BIMW01000076">
    <property type="protein sequence ID" value="GCE93660.1"/>
    <property type="molecule type" value="Genomic_DNA"/>
</dbReference>
<sequence>MLIEDQQLLFYQRCDRRAFLDVYGDQSQKEPISDFLRKLIADSVSYRKTIIADRIYSQPKYPPQDWEAGMQATLELMRQGVDYIYRGVLLYHSHSSPAADYGDRSFFDQLPEQVTYLSRPDLLVKKPGVSQFGDWLYIPQDIRLGKRPKLDYQIVAVFHGEILAAIQGVMPEEVILLLRDRGAYSVDLKQRLPQMREIVQDYLTLIQNSQEPDIFISRQKCSLCQWYTHCHDIAQSQKNLCLLPGITPIRQTRLNSLNLTSVESLAQTQPEILQTYPEFDNGVAVQVIRQAESVWKNQAILKGDIDNIANVKSSKNGSKKYLPDPFWLQAPVELYFDIEAQPDMNLDYLHGVLVVDRRSQIETFYPMLAETAADEARIWQDFLALMWRYPIAPIFHFCDYEAKTISRLAKLYQTPSYLWRPLIKRLVDVHYQIVETVTLPVESYALKSIARWMGFEWRDAKANGAQCVCWYEEWLKTGDRTLLDAIVRYNEDDCRATYHVRRWLADFVQSQSVGAEVNFL</sequence>
<dbReference type="GeneID" id="301682569"/>
<evidence type="ECO:0000313" key="2">
    <source>
        <dbReference type="EMBL" id="GCE93660.1"/>
    </source>
</evidence>
<dbReference type="NCBIfam" id="TIGR03491">
    <property type="entry name" value="TM0106 family RecB-like putative nuclease"/>
    <property type="match status" value="1"/>
</dbReference>
<dbReference type="InterPro" id="IPR012337">
    <property type="entry name" value="RNaseH-like_sf"/>
</dbReference>
<feature type="domain" description="YprB ribonuclease H-like" evidence="1">
    <location>
        <begin position="334"/>
        <end position="504"/>
    </location>
</feature>
<dbReference type="Proteomes" id="UP000326169">
    <property type="component" value="Unassembled WGS sequence"/>
</dbReference>
<evidence type="ECO:0000313" key="3">
    <source>
        <dbReference type="Proteomes" id="UP000326169"/>
    </source>
</evidence>
<name>A0A5M3T6Y4_LIMPL</name>
<proteinExistence type="predicted"/>
<gene>
    <name evidence="2" type="ORF">NIES46_17120</name>
</gene>
<dbReference type="Pfam" id="PF13482">
    <property type="entry name" value="RNase_H_2"/>
    <property type="match status" value="1"/>
</dbReference>
<protein>
    <recommendedName>
        <fullName evidence="1">YprB ribonuclease H-like domain-containing protein</fullName>
    </recommendedName>
</protein>
<keyword evidence="3" id="KW-1185">Reference proteome</keyword>
<dbReference type="RefSeq" id="WP_014277403.1">
    <property type="nucleotide sequence ID" value="NZ_BIMW01000076.1"/>
</dbReference>
<dbReference type="InterPro" id="IPR038720">
    <property type="entry name" value="YprB_RNase_H-like_dom"/>
</dbReference>
<dbReference type="InterPro" id="IPR019993">
    <property type="entry name" value="RecB_nuclease_TM0106_put"/>
</dbReference>
<accession>A0A5M3T6Y4</accession>
<reference evidence="2 3" key="1">
    <citation type="journal article" date="2019" name="J Genomics">
        <title>The Draft Genome of a Hydrogen-producing Cyanobacterium, Arthrospira platensis NIES-46.</title>
        <authorList>
            <person name="Suzuki S."/>
            <person name="Yamaguchi H."/>
            <person name="Kawachi M."/>
        </authorList>
    </citation>
    <scope>NUCLEOTIDE SEQUENCE [LARGE SCALE GENOMIC DNA]</scope>
    <source>
        <strain evidence="2 3">NIES-46</strain>
    </source>
</reference>
<evidence type="ECO:0000259" key="1">
    <source>
        <dbReference type="Pfam" id="PF13482"/>
    </source>
</evidence>
<dbReference type="SUPFAM" id="SSF53098">
    <property type="entry name" value="Ribonuclease H-like"/>
    <property type="match status" value="1"/>
</dbReference>
<comment type="caution">
    <text evidence="2">The sequence shown here is derived from an EMBL/GenBank/DDBJ whole genome shotgun (WGS) entry which is preliminary data.</text>
</comment>